<dbReference type="CDD" id="cd02219">
    <property type="entry name" value="cupin_YjlB-like"/>
    <property type="match status" value="1"/>
</dbReference>
<sequence length="187" mass="20815">MPKIEPELYWSKPNGMLPNSRFPLLVYRNGVEGGGVDAVRARLKRNGWHNNWQYPGVYTYPHFHSTTHECLGVAVGWLELDVFGRGGIRIRASAGDFVVMPAGVSHVMVANSDDVMLVGGYPDGRDWDNIQEDHLTEEGRRAAAKRIMMLPIPTLDPVNGEPVHPWIDTPSSVDADLNDFRDGLDPV</sequence>
<dbReference type="STRING" id="46914.JP75_07395"/>
<gene>
    <name evidence="1" type="ORF">JP75_07395</name>
</gene>
<proteinExistence type="predicted"/>
<accession>A0A087M3D0</accession>
<dbReference type="SUPFAM" id="SSF51182">
    <property type="entry name" value="RmlC-like cupins"/>
    <property type="match status" value="1"/>
</dbReference>
<name>A0A087M3D0_9HYPH</name>
<dbReference type="InterPro" id="IPR014710">
    <property type="entry name" value="RmlC-like_jellyroll"/>
</dbReference>
<reference evidence="1 2" key="1">
    <citation type="submission" date="2014-08" db="EMBL/GenBank/DDBJ databases">
        <authorList>
            <person name="Hassan Y.I."/>
            <person name="Lepp D."/>
            <person name="Zhou T."/>
        </authorList>
    </citation>
    <scope>NUCLEOTIDE SEQUENCE [LARGE SCALE GENOMIC DNA]</scope>
    <source>
        <strain evidence="1 2">IFO13584</strain>
    </source>
</reference>
<keyword evidence="2" id="KW-1185">Reference proteome</keyword>
<evidence type="ECO:0000313" key="1">
    <source>
        <dbReference type="EMBL" id="KFL31383.1"/>
    </source>
</evidence>
<protein>
    <submittedName>
        <fullName evidence="1">Uncharacterized protein</fullName>
    </submittedName>
</protein>
<dbReference type="PANTHER" id="PTHR36448">
    <property type="entry name" value="BLR7373 PROTEIN"/>
    <property type="match status" value="1"/>
</dbReference>
<evidence type="ECO:0000313" key="2">
    <source>
        <dbReference type="Proteomes" id="UP000028981"/>
    </source>
</evidence>
<dbReference type="InterPro" id="IPR047121">
    <property type="entry name" value="YjiB-like"/>
</dbReference>
<organism evidence="1 2">
    <name type="scientific">Devosia riboflavina</name>
    <dbReference type="NCBI Taxonomy" id="46914"/>
    <lineage>
        <taxon>Bacteria</taxon>
        <taxon>Pseudomonadati</taxon>
        <taxon>Pseudomonadota</taxon>
        <taxon>Alphaproteobacteria</taxon>
        <taxon>Hyphomicrobiales</taxon>
        <taxon>Devosiaceae</taxon>
        <taxon>Devosia</taxon>
    </lineage>
</organism>
<dbReference type="EMBL" id="JQGC01000006">
    <property type="protein sequence ID" value="KFL31383.1"/>
    <property type="molecule type" value="Genomic_DNA"/>
</dbReference>
<dbReference type="AlphaFoldDB" id="A0A087M3D0"/>
<dbReference type="Proteomes" id="UP000028981">
    <property type="component" value="Unassembled WGS sequence"/>
</dbReference>
<dbReference type="Gene3D" id="2.60.120.10">
    <property type="entry name" value="Jelly Rolls"/>
    <property type="match status" value="1"/>
</dbReference>
<dbReference type="InterPro" id="IPR011051">
    <property type="entry name" value="RmlC_Cupin_sf"/>
</dbReference>
<dbReference type="RefSeq" id="WP_035081061.1">
    <property type="nucleotide sequence ID" value="NZ_JQGC01000006.1"/>
</dbReference>
<comment type="caution">
    <text evidence="1">The sequence shown here is derived from an EMBL/GenBank/DDBJ whole genome shotgun (WGS) entry which is preliminary data.</text>
</comment>
<dbReference type="PANTHER" id="PTHR36448:SF2">
    <property type="entry name" value="CUPIN TYPE-1 DOMAIN-CONTAINING PROTEIN"/>
    <property type="match status" value="1"/>
</dbReference>
<dbReference type="OrthoDB" id="9791759at2"/>